<evidence type="ECO:0000313" key="5">
    <source>
        <dbReference type="Proteomes" id="UP001081071"/>
    </source>
</evidence>
<dbReference type="PANTHER" id="PTHR33371:SF18">
    <property type="entry name" value="MCE-FAMILY PROTEIN MCE3C"/>
    <property type="match status" value="1"/>
</dbReference>
<evidence type="ECO:0000256" key="2">
    <source>
        <dbReference type="SAM" id="Phobius"/>
    </source>
</evidence>
<gene>
    <name evidence="4" type="ORF">O4220_22945</name>
</gene>
<dbReference type="InterPro" id="IPR003399">
    <property type="entry name" value="Mce/MlaD"/>
</dbReference>
<dbReference type="Proteomes" id="UP001081071">
    <property type="component" value="Unassembled WGS sequence"/>
</dbReference>
<evidence type="ECO:0000259" key="3">
    <source>
        <dbReference type="Pfam" id="PF02470"/>
    </source>
</evidence>
<sequence length="338" mass="35917">MNRTVRKGVRDEQSENRRHLAWGVLGALVAAALLLGAGAVYAVPFGEKTYVAHFGSSGGLAAGDEIRIAGIAVGSVRTVALAGDHVDVTFGVDRDVFVGDTSSLSVQLLTPIGGHYVKLESTGDDPLGDDPVPTERTKTPFDLSDTLEQVTPLVRDIDGATLRATVAEVDKAMTVQPESTRRVVDGLTQLTDLIAQRSDQLERGLAVSDEYTAALSSDDLMLDELVRQLGTLTKGFGDKRTDVVNAFDLLKRLFELFHRPLMAYEEGIEPSVVQLEEIVQKVFAQFGNFDAALTQVETASDQIGALVAHSDGSGPVVDQSQSVVTGAGVCIPLPGKAC</sequence>
<keyword evidence="5" id="KW-1185">Reference proteome</keyword>
<dbReference type="PANTHER" id="PTHR33371">
    <property type="entry name" value="INTERMEMBRANE PHOSPHOLIPID TRANSPORT SYSTEM BINDING PROTEIN MLAD-RELATED"/>
    <property type="match status" value="1"/>
</dbReference>
<feature type="domain" description="Mce/MlaD" evidence="3">
    <location>
        <begin position="48"/>
        <end position="120"/>
    </location>
</feature>
<dbReference type="InterPro" id="IPR052336">
    <property type="entry name" value="MlaD_Phospholipid_Transporter"/>
</dbReference>
<dbReference type="Pfam" id="PF02470">
    <property type="entry name" value="MlaD"/>
    <property type="match status" value="1"/>
</dbReference>
<proteinExistence type="predicted"/>
<organism evidence="4 5">
    <name type="scientific">Rhodococcus ruber</name>
    <dbReference type="NCBI Taxonomy" id="1830"/>
    <lineage>
        <taxon>Bacteria</taxon>
        <taxon>Bacillati</taxon>
        <taxon>Actinomycetota</taxon>
        <taxon>Actinomycetes</taxon>
        <taxon>Mycobacteriales</taxon>
        <taxon>Nocardiaceae</taxon>
        <taxon>Rhodococcus</taxon>
    </lineage>
</organism>
<name>A0ABT4MK77_9NOCA</name>
<comment type="caution">
    <text evidence="4">The sequence shown here is derived from an EMBL/GenBank/DDBJ whole genome shotgun (WGS) entry which is preliminary data.</text>
</comment>
<evidence type="ECO:0000313" key="4">
    <source>
        <dbReference type="EMBL" id="MCZ4521384.1"/>
    </source>
</evidence>
<keyword evidence="2" id="KW-0472">Membrane</keyword>
<dbReference type="EMBL" id="JAPWIJ010000011">
    <property type="protein sequence ID" value="MCZ4521384.1"/>
    <property type="molecule type" value="Genomic_DNA"/>
</dbReference>
<evidence type="ECO:0000256" key="1">
    <source>
        <dbReference type="SAM" id="MobiDB-lite"/>
    </source>
</evidence>
<feature type="transmembrane region" description="Helical" evidence="2">
    <location>
        <begin position="20"/>
        <end position="43"/>
    </location>
</feature>
<dbReference type="RefSeq" id="WP_269607823.1">
    <property type="nucleotide sequence ID" value="NZ_JAPWIJ010000011.1"/>
</dbReference>
<reference evidence="4" key="1">
    <citation type="submission" date="2022-12" db="EMBL/GenBank/DDBJ databases">
        <authorList>
            <person name="Krivoruchko A.V."/>
            <person name="Elkin A."/>
        </authorList>
    </citation>
    <scope>NUCLEOTIDE SEQUENCE</scope>
    <source>
        <strain evidence="4">IEGM 1391</strain>
    </source>
</reference>
<accession>A0ABT4MK77</accession>
<keyword evidence="2" id="KW-0812">Transmembrane</keyword>
<protein>
    <submittedName>
        <fullName evidence="4">MlaD family protein</fullName>
    </submittedName>
</protein>
<feature type="region of interest" description="Disordered" evidence="1">
    <location>
        <begin position="120"/>
        <end position="139"/>
    </location>
</feature>
<keyword evidence="2" id="KW-1133">Transmembrane helix</keyword>